<reference evidence="6" key="1">
    <citation type="submission" date="2022-01" db="UniProtKB">
        <authorList>
            <consortium name="EnsemblMetazoa"/>
        </authorList>
    </citation>
    <scope>IDENTIFICATION</scope>
</reference>
<dbReference type="AlphaFoldDB" id="A0A8I6SD33"/>
<protein>
    <submittedName>
        <fullName evidence="6">Uncharacterized protein</fullName>
    </submittedName>
</protein>
<dbReference type="Gene3D" id="1.20.5.1500">
    <property type="match status" value="1"/>
</dbReference>
<dbReference type="Pfam" id="PF00956">
    <property type="entry name" value="NAP"/>
    <property type="match status" value="1"/>
</dbReference>
<dbReference type="KEGG" id="clec:106674132"/>
<dbReference type="SUPFAM" id="SSF143113">
    <property type="entry name" value="NAP-like"/>
    <property type="match status" value="1"/>
</dbReference>
<evidence type="ECO:0000256" key="3">
    <source>
        <dbReference type="ARBA" id="ARBA00023242"/>
    </source>
</evidence>
<keyword evidence="7" id="KW-1185">Reference proteome</keyword>
<dbReference type="PANTHER" id="PTHR11875">
    <property type="entry name" value="TESTIS-SPECIFIC Y-ENCODED PROTEIN"/>
    <property type="match status" value="1"/>
</dbReference>
<evidence type="ECO:0000256" key="2">
    <source>
        <dbReference type="ARBA" id="ARBA00009947"/>
    </source>
</evidence>
<dbReference type="GO" id="GO:0005634">
    <property type="term" value="C:nucleus"/>
    <property type="evidence" value="ECO:0007669"/>
    <property type="project" value="UniProtKB-SubCell"/>
</dbReference>
<dbReference type="Proteomes" id="UP000494040">
    <property type="component" value="Unassembled WGS sequence"/>
</dbReference>
<dbReference type="EnsemblMetazoa" id="XM_014406663.1">
    <property type="protein sequence ID" value="XP_014262149.1"/>
    <property type="gene ID" value="LOC106674132"/>
</dbReference>
<keyword evidence="3" id="KW-0539">Nucleus</keyword>
<comment type="subcellular location">
    <subcellularLocation>
        <location evidence="1">Nucleus</location>
    </subcellularLocation>
</comment>
<feature type="region of interest" description="Disordered" evidence="5">
    <location>
        <begin position="316"/>
        <end position="352"/>
    </location>
</feature>
<name>A0A8I6SD33_CIMLE</name>
<sequence>MKKMSSEGDVGGDVATRDREERDSSGERISSDVYGRESQLMVHMLPEKVKKRLRALKTLQAKTAELEAKFFQEVHAMECRYSREYKALNNKRNEIVVGAYEPSEEELYPEDPVPEITGELAEKLSSEIKADGPGIPDFWLTIFKNVAMLNEMVQPHDEPILKHLHDVKVDLVENPMSFKLEFYFTPNEFFSNKVLTKEYELKCKPEEDDPFSFEGPEIYKCRGCQIDWYNGKDVTVKTVKKRQKHHSRAAVRTISKQVQAESFFNFFNPPQIPDDPNAEMEEEAQALISADFELGHYIRERIVPHAVLYFTGEALEDEDYESTDSEESSSRSTSSESSSSVSPARDSEGEKE</sequence>
<dbReference type="OMA" id="TNIEVRY"/>
<evidence type="ECO:0000256" key="4">
    <source>
        <dbReference type="RuleBase" id="RU003876"/>
    </source>
</evidence>
<comment type="similarity">
    <text evidence="2 4">Belongs to the nucleosome assembly protein (NAP) family.</text>
</comment>
<dbReference type="FunFam" id="3.30.1120.90:FF:000001">
    <property type="entry name" value="Nucleosome assembly protein 1-like 1"/>
    <property type="match status" value="1"/>
</dbReference>
<dbReference type="InterPro" id="IPR002164">
    <property type="entry name" value="NAP_family"/>
</dbReference>
<proteinExistence type="inferred from homology"/>
<dbReference type="OrthoDB" id="27325at2759"/>
<dbReference type="FunFam" id="1.20.5.1500:FF:000001">
    <property type="entry name" value="Nucleosome assembly protein 1-like 1"/>
    <property type="match status" value="1"/>
</dbReference>
<evidence type="ECO:0000256" key="5">
    <source>
        <dbReference type="SAM" id="MobiDB-lite"/>
    </source>
</evidence>
<evidence type="ECO:0000256" key="1">
    <source>
        <dbReference type="ARBA" id="ARBA00004123"/>
    </source>
</evidence>
<feature type="compositionally biased region" description="Low complexity" evidence="5">
    <location>
        <begin position="330"/>
        <end position="344"/>
    </location>
</feature>
<feature type="compositionally biased region" description="Acidic residues" evidence="5">
    <location>
        <begin position="316"/>
        <end position="327"/>
    </location>
</feature>
<organism evidence="6 7">
    <name type="scientific">Cimex lectularius</name>
    <name type="common">Bed bug</name>
    <name type="synonym">Acanthia lectularia</name>
    <dbReference type="NCBI Taxonomy" id="79782"/>
    <lineage>
        <taxon>Eukaryota</taxon>
        <taxon>Metazoa</taxon>
        <taxon>Ecdysozoa</taxon>
        <taxon>Arthropoda</taxon>
        <taxon>Hexapoda</taxon>
        <taxon>Insecta</taxon>
        <taxon>Pterygota</taxon>
        <taxon>Neoptera</taxon>
        <taxon>Paraneoptera</taxon>
        <taxon>Hemiptera</taxon>
        <taxon>Heteroptera</taxon>
        <taxon>Panheteroptera</taxon>
        <taxon>Cimicomorpha</taxon>
        <taxon>Cimicidae</taxon>
        <taxon>Cimex</taxon>
    </lineage>
</organism>
<evidence type="ECO:0000313" key="6">
    <source>
        <dbReference type="EnsemblMetazoa" id="XP_014262150.1"/>
    </source>
</evidence>
<dbReference type="Gene3D" id="3.30.1120.90">
    <property type="entry name" value="Nucleosome assembly protein"/>
    <property type="match status" value="1"/>
</dbReference>
<dbReference type="InterPro" id="IPR037231">
    <property type="entry name" value="NAP-like_sf"/>
</dbReference>
<feature type="compositionally biased region" description="Basic and acidic residues" evidence="5">
    <location>
        <begin position="15"/>
        <end position="30"/>
    </location>
</feature>
<gene>
    <name evidence="6" type="primary">106674132</name>
</gene>
<dbReference type="EnsemblMetazoa" id="XM_014406664.1">
    <property type="protein sequence ID" value="XP_014262150.1"/>
    <property type="gene ID" value="LOC106674132"/>
</dbReference>
<feature type="region of interest" description="Disordered" evidence="5">
    <location>
        <begin position="1"/>
        <end position="34"/>
    </location>
</feature>
<accession>A0A8I6SD33</accession>
<dbReference type="GO" id="GO:0006334">
    <property type="term" value="P:nucleosome assembly"/>
    <property type="evidence" value="ECO:0007669"/>
    <property type="project" value="InterPro"/>
</dbReference>
<evidence type="ECO:0000313" key="7">
    <source>
        <dbReference type="Proteomes" id="UP000494040"/>
    </source>
</evidence>